<evidence type="ECO:0000313" key="9">
    <source>
        <dbReference type="Proteomes" id="UP000245119"/>
    </source>
</evidence>
<dbReference type="EMBL" id="PZQS01000001">
    <property type="protein sequence ID" value="PVD38742.1"/>
    <property type="molecule type" value="Genomic_DNA"/>
</dbReference>
<accession>A0A2T7PZ96</accession>
<comment type="similarity">
    <text evidence="6">Belongs to the Hyccin family.</text>
</comment>
<dbReference type="GO" id="GO:0005886">
    <property type="term" value="C:plasma membrane"/>
    <property type="evidence" value="ECO:0007669"/>
    <property type="project" value="UniProtKB-SubCell"/>
</dbReference>
<reference evidence="8 9" key="1">
    <citation type="submission" date="2018-04" db="EMBL/GenBank/DDBJ databases">
        <title>The genome of golden apple snail Pomacea canaliculata provides insight into stress tolerance and invasive adaptation.</title>
        <authorList>
            <person name="Liu C."/>
            <person name="Liu B."/>
            <person name="Ren Y."/>
            <person name="Zhang Y."/>
            <person name="Wang H."/>
            <person name="Li S."/>
            <person name="Jiang F."/>
            <person name="Yin L."/>
            <person name="Zhang G."/>
            <person name="Qian W."/>
            <person name="Fan W."/>
        </authorList>
    </citation>
    <scope>NUCLEOTIDE SEQUENCE [LARGE SCALE GENOMIC DNA]</scope>
    <source>
        <strain evidence="8">SZHN2017</strain>
        <tissue evidence="8">Muscle</tissue>
    </source>
</reference>
<protein>
    <recommendedName>
        <fullName evidence="10">Hyccin</fullName>
    </recommendedName>
</protein>
<keyword evidence="5" id="KW-0472">Membrane</keyword>
<sequence length="480" mass="52590">SLMDEEINTFSCTLKENKPLIDALYVLFESKTSVEDLDPVCHQLFEFYRSKENNLRKFALEFVPSLIWLYLHCLSLNDKKTCGGLEAFLLGVYNLEIVHSDGSPKIKMFRVPSIGQGSVYHEHINLSTMALSESTLSRYNKTSEMWSGGPCLHYEAINGQNRQAILTQLIQVYNNDIAQLSHHSHNALCISASRIAISGLPSRNVSAMDLQSWPVNNGPRPNHTKISNGQQPSLAISPALLVEILWGINFAMYNGCTTIAKQAVQDVHLRACYELLADVQLVTEAILNSERLGSGLTEDGLPMGISYSSHGFTKSAITNASFKAKKLPDDISVIADKPDADHARLSPIEEESKGGGKLVARIAKGKKEKERDKPRGRDAQKESDTSSNKSLVLNGDGVDGIIKNQQSKSVEAFELKQMNRSRHSGGTEDSMVTNGNSNAVLTHRQGDSRGSGEGQGAEVRSRPSSFIGAPVNPESYSTDL</sequence>
<dbReference type="GO" id="GO:0072659">
    <property type="term" value="P:protein localization to plasma membrane"/>
    <property type="evidence" value="ECO:0007669"/>
    <property type="project" value="TreeGrafter"/>
</dbReference>
<proteinExistence type="inferred from homology"/>
<evidence type="ECO:0000256" key="2">
    <source>
        <dbReference type="ARBA" id="ARBA00004514"/>
    </source>
</evidence>
<feature type="compositionally biased region" description="Basic and acidic residues" evidence="7">
    <location>
        <begin position="365"/>
        <end position="384"/>
    </location>
</feature>
<feature type="compositionally biased region" description="Polar residues" evidence="7">
    <location>
        <begin position="430"/>
        <end position="440"/>
    </location>
</feature>
<evidence type="ECO:0008006" key="10">
    <source>
        <dbReference type="Google" id="ProtNLM"/>
    </source>
</evidence>
<feature type="non-terminal residue" evidence="8">
    <location>
        <position position="1"/>
    </location>
</feature>
<dbReference type="GO" id="GO:0005829">
    <property type="term" value="C:cytosol"/>
    <property type="evidence" value="ECO:0007669"/>
    <property type="project" value="UniProtKB-SubCell"/>
</dbReference>
<evidence type="ECO:0000256" key="3">
    <source>
        <dbReference type="ARBA" id="ARBA00022475"/>
    </source>
</evidence>
<comment type="subcellular location">
    <subcellularLocation>
        <location evidence="1">Cell membrane</location>
    </subcellularLocation>
    <subcellularLocation>
        <location evidence="2">Cytoplasm</location>
        <location evidence="2">Cytosol</location>
    </subcellularLocation>
</comment>
<keyword evidence="4" id="KW-0963">Cytoplasm</keyword>
<dbReference type="OrthoDB" id="18937at2759"/>
<organism evidence="8 9">
    <name type="scientific">Pomacea canaliculata</name>
    <name type="common">Golden apple snail</name>
    <dbReference type="NCBI Taxonomy" id="400727"/>
    <lineage>
        <taxon>Eukaryota</taxon>
        <taxon>Metazoa</taxon>
        <taxon>Spiralia</taxon>
        <taxon>Lophotrochozoa</taxon>
        <taxon>Mollusca</taxon>
        <taxon>Gastropoda</taxon>
        <taxon>Caenogastropoda</taxon>
        <taxon>Architaenioglossa</taxon>
        <taxon>Ampullarioidea</taxon>
        <taxon>Ampullariidae</taxon>
        <taxon>Pomacea</taxon>
    </lineage>
</organism>
<comment type="caution">
    <text evidence="8">The sequence shown here is derived from an EMBL/GenBank/DDBJ whole genome shotgun (WGS) entry which is preliminary data.</text>
</comment>
<name>A0A2T7PZ96_POMCA</name>
<feature type="region of interest" description="Disordered" evidence="7">
    <location>
        <begin position="415"/>
        <end position="480"/>
    </location>
</feature>
<dbReference type="PANTHER" id="PTHR31220">
    <property type="entry name" value="HYCCIN RELATED"/>
    <property type="match status" value="1"/>
</dbReference>
<feature type="region of interest" description="Disordered" evidence="7">
    <location>
        <begin position="342"/>
        <end position="400"/>
    </location>
</feature>
<keyword evidence="3" id="KW-1003">Cell membrane</keyword>
<dbReference type="InterPro" id="IPR018619">
    <property type="entry name" value="Hyccin"/>
</dbReference>
<evidence type="ECO:0000256" key="6">
    <source>
        <dbReference type="ARBA" id="ARBA00034482"/>
    </source>
</evidence>
<dbReference type="Proteomes" id="UP000245119">
    <property type="component" value="Linkage Group LG1"/>
</dbReference>
<evidence type="ECO:0000256" key="4">
    <source>
        <dbReference type="ARBA" id="ARBA00022490"/>
    </source>
</evidence>
<dbReference type="PANTHER" id="PTHR31220:SF1">
    <property type="entry name" value="GH21176P"/>
    <property type="match status" value="1"/>
</dbReference>
<dbReference type="AlphaFoldDB" id="A0A2T7PZ96"/>
<evidence type="ECO:0000256" key="5">
    <source>
        <dbReference type="ARBA" id="ARBA00023136"/>
    </source>
</evidence>
<dbReference type="Pfam" id="PF09790">
    <property type="entry name" value="Hyccin"/>
    <property type="match status" value="1"/>
</dbReference>
<dbReference type="GO" id="GO:0046854">
    <property type="term" value="P:phosphatidylinositol phosphate biosynthetic process"/>
    <property type="evidence" value="ECO:0007669"/>
    <property type="project" value="TreeGrafter"/>
</dbReference>
<evidence type="ECO:0000256" key="1">
    <source>
        <dbReference type="ARBA" id="ARBA00004236"/>
    </source>
</evidence>
<evidence type="ECO:0000256" key="7">
    <source>
        <dbReference type="SAM" id="MobiDB-lite"/>
    </source>
</evidence>
<evidence type="ECO:0000313" key="8">
    <source>
        <dbReference type="EMBL" id="PVD38742.1"/>
    </source>
</evidence>
<gene>
    <name evidence="8" type="ORF">C0Q70_01364</name>
</gene>
<keyword evidence="9" id="KW-1185">Reference proteome</keyword>
<dbReference type="STRING" id="400727.A0A2T7PZ96"/>